<organism evidence="3 4">
    <name type="scientific">Petrolisthes cinctipes</name>
    <name type="common">Flat porcelain crab</name>
    <dbReference type="NCBI Taxonomy" id="88211"/>
    <lineage>
        <taxon>Eukaryota</taxon>
        <taxon>Metazoa</taxon>
        <taxon>Ecdysozoa</taxon>
        <taxon>Arthropoda</taxon>
        <taxon>Crustacea</taxon>
        <taxon>Multicrustacea</taxon>
        <taxon>Malacostraca</taxon>
        <taxon>Eumalacostraca</taxon>
        <taxon>Eucarida</taxon>
        <taxon>Decapoda</taxon>
        <taxon>Pleocyemata</taxon>
        <taxon>Anomura</taxon>
        <taxon>Galatheoidea</taxon>
        <taxon>Porcellanidae</taxon>
        <taxon>Petrolisthes</taxon>
    </lineage>
</organism>
<keyword evidence="2" id="KW-0472">Membrane</keyword>
<evidence type="ECO:0000256" key="2">
    <source>
        <dbReference type="SAM" id="Phobius"/>
    </source>
</evidence>
<evidence type="ECO:0000313" key="4">
    <source>
        <dbReference type="Proteomes" id="UP001286313"/>
    </source>
</evidence>
<dbReference type="Proteomes" id="UP001286313">
    <property type="component" value="Unassembled WGS sequence"/>
</dbReference>
<keyword evidence="2" id="KW-0812">Transmembrane</keyword>
<dbReference type="AlphaFoldDB" id="A0AAE1FSG9"/>
<reference evidence="3" key="1">
    <citation type="submission" date="2023-10" db="EMBL/GenBank/DDBJ databases">
        <title>Genome assemblies of two species of porcelain crab, Petrolisthes cinctipes and Petrolisthes manimaculis (Anomura: Porcellanidae).</title>
        <authorList>
            <person name="Angst P."/>
        </authorList>
    </citation>
    <scope>NUCLEOTIDE SEQUENCE</scope>
    <source>
        <strain evidence="3">PB745_01</strain>
        <tissue evidence="3">Gill</tissue>
    </source>
</reference>
<feature type="region of interest" description="Disordered" evidence="1">
    <location>
        <begin position="338"/>
        <end position="361"/>
    </location>
</feature>
<evidence type="ECO:0000256" key="1">
    <source>
        <dbReference type="SAM" id="MobiDB-lite"/>
    </source>
</evidence>
<proteinExistence type="predicted"/>
<feature type="transmembrane region" description="Helical" evidence="2">
    <location>
        <begin position="306"/>
        <end position="327"/>
    </location>
</feature>
<dbReference type="EMBL" id="JAWQEG010001402">
    <property type="protein sequence ID" value="KAK3879748.1"/>
    <property type="molecule type" value="Genomic_DNA"/>
</dbReference>
<protein>
    <submittedName>
        <fullName evidence="3">Uncharacterized protein</fullName>
    </submittedName>
</protein>
<accession>A0AAE1FSG9</accession>
<comment type="caution">
    <text evidence="3">The sequence shown here is derived from an EMBL/GenBank/DDBJ whole genome shotgun (WGS) entry which is preliminary data.</text>
</comment>
<keyword evidence="2" id="KW-1133">Transmembrane helix</keyword>
<sequence length="361" mass="40764">MLEFLKPENALSRNPSSLGEVFAALPYLDKICDKSVADIEWRQLSLDCQFQGEKDADCIVYQKLTFETFNTSIPIHAAYSSRNSNPKIVVKYRGGNTDTINLNQLQFGKWTYGRLNFGTVSKFIPMDDDAYLGDDNNNNVNDASMVRYQITLDGGFFYTHCAKATPNFVTDYYFYHQLPRTGHTEEEILLYPSVGAKHNITMQIGGEEWVVCKVNGEAVVRKVSEGLCAPVDEKLLKLRLAFPDDKKMEMELDGKNAVTVSLTEDYDSVFFKQLESDVTASLVYVQCAGTCPDPDDTPVVESSDTALIVVSVFLAFFIVLSLLQLAYGTFQYKRKKCQPEPEQEMEQRAINEEATEEHDEI</sequence>
<keyword evidence="4" id="KW-1185">Reference proteome</keyword>
<evidence type="ECO:0000313" key="3">
    <source>
        <dbReference type="EMBL" id="KAK3879748.1"/>
    </source>
</evidence>
<gene>
    <name evidence="3" type="ORF">Pcinc_015734</name>
</gene>
<name>A0AAE1FSG9_PETCI</name>